<accession>A0A5F9CEK4</accession>
<dbReference type="PANTHER" id="PTHR24393:SF149">
    <property type="entry name" value="ZINC FINGER WITH KRAB AND SCAN DOMAINS 7"/>
    <property type="match status" value="1"/>
</dbReference>
<dbReference type="GO" id="GO:0008270">
    <property type="term" value="F:zinc ion binding"/>
    <property type="evidence" value="ECO:0007669"/>
    <property type="project" value="UniProtKB-KW"/>
</dbReference>
<dbReference type="PROSITE" id="PS50805">
    <property type="entry name" value="KRAB"/>
    <property type="match status" value="1"/>
</dbReference>
<evidence type="ECO:0000256" key="9">
    <source>
        <dbReference type="PROSITE-ProRule" id="PRU00042"/>
    </source>
</evidence>
<feature type="domain" description="C2H2-type" evidence="10">
    <location>
        <begin position="496"/>
        <end position="523"/>
    </location>
</feature>
<dbReference type="FunFam" id="3.30.160.60:FF:000016">
    <property type="entry name" value="zinc finger protein 37 homolog"/>
    <property type="match status" value="1"/>
</dbReference>
<dbReference type="FunFam" id="3.30.160.60:FF:002254">
    <property type="entry name" value="Zinc finger protein 540"/>
    <property type="match status" value="4"/>
</dbReference>
<reference evidence="12" key="3">
    <citation type="submission" date="2025-09" db="UniProtKB">
        <authorList>
            <consortium name="Ensembl"/>
        </authorList>
    </citation>
    <scope>IDENTIFICATION</scope>
    <source>
        <strain evidence="12">Thorbecke</strain>
    </source>
</reference>
<dbReference type="SUPFAM" id="SSF109640">
    <property type="entry name" value="KRAB domain (Kruppel-associated box)"/>
    <property type="match status" value="1"/>
</dbReference>
<comment type="subcellular location">
    <subcellularLocation>
        <location evidence="1">Nucleus</location>
    </subcellularLocation>
</comment>
<evidence type="ECO:0000259" key="10">
    <source>
        <dbReference type="PROSITE" id="PS50157"/>
    </source>
</evidence>
<protein>
    <submittedName>
        <fullName evidence="12">Uncharacterized protein</fullName>
    </submittedName>
</protein>
<dbReference type="FunFam" id="3.30.160.60:FF:000384">
    <property type="entry name" value="Zinc finger protein 550"/>
    <property type="match status" value="1"/>
</dbReference>
<dbReference type="GO" id="GO:0001228">
    <property type="term" value="F:DNA-binding transcription activator activity, RNA polymerase II-specific"/>
    <property type="evidence" value="ECO:0007669"/>
    <property type="project" value="TreeGrafter"/>
</dbReference>
<keyword evidence="5 9" id="KW-0863">Zinc-finger</keyword>
<dbReference type="PROSITE" id="PS00028">
    <property type="entry name" value="ZINC_FINGER_C2H2_1"/>
    <property type="match status" value="11"/>
</dbReference>
<dbReference type="Gene3D" id="3.30.160.60">
    <property type="entry name" value="Classic Zinc Finger"/>
    <property type="match status" value="12"/>
</dbReference>
<evidence type="ECO:0000256" key="6">
    <source>
        <dbReference type="ARBA" id="ARBA00022833"/>
    </source>
</evidence>
<proteinExistence type="inferred from homology"/>
<feature type="domain" description="C2H2-type" evidence="10">
    <location>
        <begin position="608"/>
        <end position="635"/>
    </location>
</feature>
<keyword evidence="6" id="KW-0862">Zinc</keyword>
<evidence type="ECO:0000256" key="8">
    <source>
        <dbReference type="ARBA" id="ARBA00023242"/>
    </source>
</evidence>
<dbReference type="InterPro" id="IPR036051">
    <property type="entry name" value="KRAB_dom_sf"/>
</dbReference>
<dbReference type="FunFam" id="3.30.160.60:FF:000348">
    <property type="entry name" value="zinc finger protein 260"/>
    <property type="match status" value="1"/>
</dbReference>
<keyword evidence="3" id="KW-0479">Metal-binding</keyword>
<sequence length="777" mass="88547">MDDTEDATNQHLYSRDGNSRPLQMVERRGLGSGAKGLLQGCTLSPAGSCHLLGPSCLPTGLPGRIPPEAAVTCLGCDSGHLHIFPRAKKIHHLEADFLIIPQLIVMIGFEDLAVYFTWKEWQNMNNAQKILYRDVMLETYSILFSLGHCMTKPDLILKLEQGAEPWMGEECLHQSLPVAVKSDDLVSNSQECQDKSLNLNVKKNNKTSTPKIVELRKIFNLISSHIPKLIIRKRNYLRMKPKECNICHNVYPQSGSDQLQAEEKFDATKVPGNSLQFYEPLSQCHKIQTVKQTSEHIGQGKVFTRKMFCKSERVCKGETCNKSAITVGKATQIVNAFHESSNLSTHQQTHTRDKFYEYVRYVEPVIYRSHLAINQRPHLEKKPCAGKPCEKSFSCNSCHSIHHSTHTQGNPNMCIECGETTHQESDYIRQQKIHIQMKPHECIDSRKAFFPKPYLITEQRIHTEEKLHEYNDYGKDFLNKSDLSNQQRIHKGQKPYECNDCGKAFGQKSNLTMHQRIHTGEKPYKCFDCGKAFGQKSNLIMHQRIHTGEKPYGCNDCGKVFGQKSSLIIHQRIHTGEKPYECNVCRKAFGQKSSLIMHQRIHTGEKPYECNDCGKAFGHKSNLMIHQRIHTGEKPYECNDCGKAFGNQPDLIRHQRIHTGEKPYECNNCGKAFGQKTSLIMHQRIHTGEKPYECNDCGKAFGQKSSLRMHQRTHTGEKPYECSDCGKTFGQKSNLITHQRTHTGEKPYKCSDCGKAFGNQPNLGRHQKSHRRVTLLM</sequence>
<evidence type="ECO:0000313" key="12">
    <source>
        <dbReference type="Ensembl" id="ENSOCUP00000032036.1"/>
    </source>
</evidence>
<keyword evidence="4" id="KW-0677">Repeat</keyword>
<dbReference type="Gene3D" id="6.10.140.140">
    <property type="match status" value="1"/>
</dbReference>
<feature type="domain" description="C2H2-type" evidence="10">
    <location>
        <begin position="636"/>
        <end position="663"/>
    </location>
</feature>
<organism evidence="12 13">
    <name type="scientific">Oryctolagus cuniculus</name>
    <name type="common">Rabbit</name>
    <dbReference type="NCBI Taxonomy" id="9986"/>
    <lineage>
        <taxon>Eukaryota</taxon>
        <taxon>Metazoa</taxon>
        <taxon>Chordata</taxon>
        <taxon>Craniata</taxon>
        <taxon>Vertebrata</taxon>
        <taxon>Euteleostomi</taxon>
        <taxon>Mammalia</taxon>
        <taxon>Eutheria</taxon>
        <taxon>Euarchontoglires</taxon>
        <taxon>Glires</taxon>
        <taxon>Lagomorpha</taxon>
        <taxon>Leporidae</taxon>
        <taxon>Oryctolagus</taxon>
    </lineage>
</organism>
<dbReference type="SMART" id="SM00349">
    <property type="entry name" value="KRAB"/>
    <property type="match status" value="1"/>
</dbReference>
<dbReference type="Proteomes" id="UP000001811">
    <property type="component" value="Unplaced"/>
</dbReference>
<dbReference type="FunFam" id="3.30.160.60:FF:000824">
    <property type="entry name" value="Zinc finger protein 184"/>
    <property type="match status" value="1"/>
</dbReference>
<feature type="domain" description="KRAB" evidence="11">
    <location>
        <begin position="107"/>
        <end position="178"/>
    </location>
</feature>
<feature type="domain" description="C2H2-type" evidence="10">
    <location>
        <begin position="748"/>
        <end position="770"/>
    </location>
</feature>
<dbReference type="SMR" id="A0A5F9CEK4"/>
<feature type="domain" description="C2H2-type" evidence="10">
    <location>
        <begin position="552"/>
        <end position="579"/>
    </location>
</feature>
<dbReference type="CDD" id="cd07765">
    <property type="entry name" value="KRAB_A-box"/>
    <property type="match status" value="1"/>
</dbReference>
<feature type="domain" description="C2H2-type" evidence="10">
    <location>
        <begin position="524"/>
        <end position="551"/>
    </location>
</feature>
<dbReference type="SMART" id="SM00355">
    <property type="entry name" value="ZnF_C2H2"/>
    <property type="match status" value="11"/>
</dbReference>
<dbReference type="FunFam" id="3.30.160.60:FF:002343">
    <property type="entry name" value="Zinc finger protein 33A"/>
    <property type="match status" value="1"/>
</dbReference>
<reference evidence="12 13" key="1">
    <citation type="journal article" date="2011" name="Nature">
        <title>A high-resolution map of human evolutionary constraint using 29 mammals.</title>
        <authorList>
            <person name="Lindblad-Toh K."/>
            <person name="Garber M."/>
            <person name="Zuk O."/>
            <person name="Lin M.F."/>
            <person name="Parker B.J."/>
            <person name="Washietl S."/>
            <person name="Kheradpour P."/>
            <person name="Ernst J."/>
            <person name="Jordan G."/>
            <person name="Mauceli E."/>
            <person name="Ward L.D."/>
            <person name="Lowe C.B."/>
            <person name="Holloway A.K."/>
            <person name="Clamp M."/>
            <person name="Gnerre S."/>
            <person name="Alfoldi J."/>
            <person name="Beal K."/>
            <person name="Chang J."/>
            <person name="Clawson H."/>
            <person name="Cuff J."/>
            <person name="Di Palma F."/>
            <person name="Fitzgerald S."/>
            <person name="Flicek P."/>
            <person name="Guttman M."/>
            <person name="Hubisz M.J."/>
            <person name="Jaffe D.B."/>
            <person name="Jungreis I."/>
            <person name="Kent W.J."/>
            <person name="Kostka D."/>
            <person name="Lara M."/>
            <person name="Martins A.L."/>
            <person name="Massingham T."/>
            <person name="Moltke I."/>
            <person name="Raney B.J."/>
            <person name="Rasmussen M.D."/>
            <person name="Robinson J."/>
            <person name="Stark A."/>
            <person name="Vilella A.J."/>
            <person name="Wen J."/>
            <person name="Xie X."/>
            <person name="Zody M.C."/>
            <person name="Baldwin J."/>
            <person name="Bloom T."/>
            <person name="Chin C.W."/>
            <person name="Heiman D."/>
            <person name="Nicol R."/>
            <person name="Nusbaum C."/>
            <person name="Young S."/>
            <person name="Wilkinson J."/>
            <person name="Worley K.C."/>
            <person name="Kovar C.L."/>
            <person name="Muzny D.M."/>
            <person name="Gibbs R.A."/>
            <person name="Cree A."/>
            <person name="Dihn H.H."/>
            <person name="Fowler G."/>
            <person name="Jhangiani S."/>
            <person name="Joshi V."/>
            <person name="Lee S."/>
            <person name="Lewis L.R."/>
            <person name="Nazareth L.V."/>
            <person name="Okwuonu G."/>
            <person name="Santibanez J."/>
            <person name="Warren W.C."/>
            <person name="Mardis E.R."/>
            <person name="Weinstock G.M."/>
            <person name="Wilson R.K."/>
            <person name="Delehaunty K."/>
            <person name="Dooling D."/>
            <person name="Fronik C."/>
            <person name="Fulton L."/>
            <person name="Fulton B."/>
            <person name="Graves T."/>
            <person name="Minx P."/>
            <person name="Sodergren E."/>
            <person name="Birney E."/>
            <person name="Margulies E.H."/>
            <person name="Herrero J."/>
            <person name="Green E.D."/>
            <person name="Haussler D."/>
            <person name="Siepel A."/>
            <person name="Goldman N."/>
            <person name="Pollard K.S."/>
            <person name="Pedersen J.S."/>
            <person name="Lander E.S."/>
            <person name="Kellis M."/>
        </authorList>
    </citation>
    <scope>NUCLEOTIDE SEQUENCE [LARGE SCALE GENOMIC DNA]</scope>
    <source>
        <strain evidence="13">Thorbecke</strain>
    </source>
</reference>
<feature type="domain" description="C2H2-type" evidence="10">
    <location>
        <begin position="382"/>
        <end position="411"/>
    </location>
</feature>
<keyword evidence="7" id="KW-0238">DNA-binding</keyword>
<evidence type="ECO:0000313" key="13">
    <source>
        <dbReference type="Proteomes" id="UP000001811"/>
    </source>
</evidence>
<reference evidence="12" key="2">
    <citation type="submission" date="2025-08" db="UniProtKB">
        <authorList>
            <consortium name="Ensembl"/>
        </authorList>
    </citation>
    <scope>IDENTIFICATION</scope>
    <source>
        <strain evidence="12">Thorbecke</strain>
    </source>
</reference>
<keyword evidence="8" id="KW-0539">Nucleus</keyword>
<name>A0A5F9CEK4_RABIT</name>
<dbReference type="SUPFAM" id="SSF57667">
    <property type="entry name" value="beta-beta-alpha zinc fingers"/>
    <property type="match status" value="8"/>
</dbReference>
<feature type="domain" description="C2H2-type" evidence="10">
    <location>
        <begin position="692"/>
        <end position="719"/>
    </location>
</feature>
<dbReference type="InterPro" id="IPR001909">
    <property type="entry name" value="KRAB"/>
</dbReference>
<feature type="domain" description="C2H2-type" evidence="10">
    <location>
        <begin position="580"/>
        <end position="607"/>
    </location>
</feature>
<keyword evidence="13" id="KW-1185">Reference proteome</keyword>
<evidence type="ECO:0000256" key="1">
    <source>
        <dbReference type="ARBA" id="ARBA00004123"/>
    </source>
</evidence>
<evidence type="ECO:0000259" key="11">
    <source>
        <dbReference type="PROSITE" id="PS50805"/>
    </source>
</evidence>
<dbReference type="Bgee" id="ENSOCUG00000029184">
    <property type="expression patterns" value="Expressed in testis and 5 other cell types or tissues"/>
</dbReference>
<dbReference type="PROSITE" id="PS50157">
    <property type="entry name" value="ZINC_FINGER_C2H2_2"/>
    <property type="match status" value="12"/>
</dbReference>
<comment type="similarity">
    <text evidence="2">Belongs to the krueppel C2H2-type zinc-finger protein family.</text>
</comment>
<dbReference type="InterPro" id="IPR036236">
    <property type="entry name" value="Znf_C2H2_sf"/>
</dbReference>
<dbReference type="GO" id="GO:0005654">
    <property type="term" value="C:nucleoplasm"/>
    <property type="evidence" value="ECO:0007669"/>
    <property type="project" value="UniProtKB-ARBA"/>
</dbReference>
<dbReference type="InParanoid" id="A0A5F9CEK4"/>
<feature type="domain" description="C2H2-type" evidence="10">
    <location>
        <begin position="664"/>
        <end position="691"/>
    </location>
</feature>
<evidence type="ECO:0000256" key="7">
    <source>
        <dbReference type="ARBA" id="ARBA00023125"/>
    </source>
</evidence>
<dbReference type="GeneTree" id="ENSGT00950000182890"/>
<dbReference type="PANTHER" id="PTHR24393">
    <property type="entry name" value="ZINC FINGER PROTEIN"/>
    <property type="match status" value="1"/>
</dbReference>
<dbReference type="Pfam" id="PF00096">
    <property type="entry name" value="zf-C2H2"/>
    <property type="match status" value="10"/>
</dbReference>
<dbReference type="FunFam" id="3.30.160.60:FF:001498">
    <property type="entry name" value="Zinc finger protein 404"/>
    <property type="match status" value="1"/>
</dbReference>
<dbReference type="GO" id="GO:0000978">
    <property type="term" value="F:RNA polymerase II cis-regulatory region sequence-specific DNA binding"/>
    <property type="evidence" value="ECO:0007669"/>
    <property type="project" value="TreeGrafter"/>
</dbReference>
<evidence type="ECO:0000256" key="5">
    <source>
        <dbReference type="ARBA" id="ARBA00022771"/>
    </source>
</evidence>
<dbReference type="Ensembl" id="ENSOCUT00000040719.1">
    <property type="protein sequence ID" value="ENSOCUP00000032036.1"/>
    <property type="gene ID" value="ENSOCUG00000029184.2"/>
</dbReference>
<dbReference type="InterPro" id="IPR013087">
    <property type="entry name" value="Znf_C2H2_type"/>
</dbReference>
<dbReference type="PaxDb" id="9986-ENSOCUP00000026541"/>
<feature type="domain" description="C2H2-type" evidence="10">
    <location>
        <begin position="720"/>
        <end position="747"/>
    </location>
</feature>
<dbReference type="AlphaFoldDB" id="A0A5F9CEK4"/>
<feature type="domain" description="C2H2-type" evidence="10">
    <location>
        <begin position="412"/>
        <end position="439"/>
    </location>
</feature>
<dbReference type="Pfam" id="PF01352">
    <property type="entry name" value="KRAB"/>
    <property type="match status" value="1"/>
</dbReference>
<evidence type="ECO:0000256" key="2">
    <source>
        <dbReference type="ARBA" id="ARBA00006991"/>
    </source>
</evidence>
<evidence type="ECO:0000256" key="3">
    <source>
        <dbReference type="ARBA" id="ARBA00022723"/>
    </source>
</evidence>
<evidence type="ECO:0000256" key="4">
    <source>
        <dbReference type="ARBA" id="ARBA00022737"/>
    </source>
</evidence>